<dbReference type="Proteomes" id="UP000836841">
    <property type="component" value="Chromosome 7"/>
</dbReference>
<dbReference type="InterPro" id="IPR028103">
    <property type="entry name" value="Spatacsin"/>
</dbReference>
<evidence type="ECO:0000256" key="1">
    <source>
        <dbReference type="SAM" id="MobiDB-lite"/>
    </source>
</evidence>
<name>A0AAU9SZR1_THLAR</name>
<accession>A0AAU9SZR1</accession>
<organism evidence="3 4">
    <name type="scientific">Thlaspi arvense</name>
    <name type="common">Field penny-cress</name>
    <dbReference type="NCBI Taxonomy" id="13288"/>
    <lineage>
        <taxon>Eukaryota</taxon>
        <taxon>Viridiplantae</taxon>
        <taxon>Streptophyta</taxon>
        <taxon>Embryophyta</taxon>
        <taxon>Tracheophyta</taxon>
        <taxon>Spermatophyta</taxon>
        <taxon>Magnoliopsida</taxon>
        <taxon>eudicotyledons</taxon>
        <taxon>Gunneridae</taxon>
        <taxon>Pentapetalae</taxon>
        <taxon>rosids</taxon>
        <taxon>malvids</taxon>
        <taxon>Brassicales</taxon>
        <taxon>Brassicaceae</taxon>
        <taxon>Thlaspideae</taxon>
        <taxon>Thlaspi</taxon>
    </lineage>
</organism>
<dbReference type="InterPro" id="IPR028107">
    <property type="entry name" value="Spatacsin_C_dom"/>
</dbReference>
<dbReference type="EMBL" id="OU466863">
    <property type="protein sequence ID" value="CAH2075971.1"/>
    <property type="molecule type" value="Genomic_DNA"/>
</dbReference>
<dbReference type="Pfam" id="PF14649">
    <property type="entry name" value="Spatacsin_C"/>
    <property type="match status" value="1"/>
</dbReference>
<sequence>MERLLNEGPTLLQLHKWEPSQLQLKLSEFREAFISPSRQLLLLLSHHSEALLLPLVAGSSIGSEVSASCHNEDSSSPACSPPPLYNFAASGGSDSENIASPSGLEVGSGEPGFVDSCSSSRSGFPFIFDANSVAWGSCGDTYNRHEDPLFRELLFVSGNHGVTVHAFCCSKDSSDRARGKPNGELRHGKWVEWGPSRLNQKSEHERVSSSDGSKQWMESFLIDVEITEIEGVRQSRFPEKSEFPGSAEVVSFSILDSDLPFSNLLFQDNSILQEGNLPEEGTLGGNSFLVASDPSASRADVPIKNGSVNSLYRCTKVFSSDSHFLIGFIMELSDCASTHTSDENESSKGKNVVFVAQLFSWGMEWLSLVKLRESSIGPRDDWADFRLSDKFVICLSVSGLIFLYDVNSGDCFAHQDILQTCGRGLHSSSDMQEATAEADQRSDFQSLAPSMSKSHIVRSADRRKFRKLIVASHTPLIAAVDENGLVYVLCVDDFVSKEYRMSIESIPYLCHFGLGSFVGWKVGGMDVGQQKVHHAHSSGSGGEDAFSRCDPGFSASDISMSDRCLERQQNNFDRRCGYSGSWLSGFSTQPKINVPRLEDFQRDPHVTRKMFLSAEKLGLDDNICFSPWGFTHFSRKHTKKEDQSCKILHYTLPTHLTARDDSCLNYNDNKISIQGAEETLIGESVGCSFQGFLYLVTCSGLSVFLPSISITPNYSTVEAIEYLQPFQTTVMGCQGRDNLRSGESRFPWQVEVIDRVILFEGPEAADRLCLENGWDLKIARLRRLQMALDYLKYDDINESLKMLGNVKLAEEGMLRVLFSALYLLSRKNRNDNEISAVSRLLTLATRFATEMIRIYGLLEYQKDGYMLDSKPRTHILSLPSISLHSDVMENPRRLSEMGYLLEITRNFQSRIYRKFKKLGKGKNEKSLNLADPNSQDDSQLEVVPDASSAESRQHDTYIVDTNNELALTPMGMITAKSNQTIDEISSASSLVPQEVLTEKKVLPVENPKEMMARWKTNNLDLKTVVKDALLSGRLPLAVLQLHLQHSKDSVENGEHHDTFTEVRDIGRAIAYDLFLKGEPGVAIATLQRLGEDVEACLNQLVFGTVRRSLRYQIAEEMRKHGFLRPYEDNVLERISLIERLYPSSHFWKTYLTRQKELLKAAVPFDASKISLHLGGSSLFQHLEIECGEVDGVVLGSWTKINESASEHAPDETDAIAGYWAAAAVWSNAWDQRTFDHIVLDQPLVMGVHVPWDSQLEYYMCHNDWEEVLKLLDLIPEDLLYDGSLQIALDGPKQSSGVNYSVSSRSEYICSIEEVDAVLMDVPYIKIFRLPADIRCSLWLTTLMEQELARKLIFLKEYWENALDVVYLLARAGVILGNCEVSFKEESCRPSLDLCLSRKERGANVDTLNAVHKLFIHHCTQYNLPNLLDLYLDHHELVLDNDSLSSLQEAVGDSHWAKWLLLSRIKGREYDASFSNARSIMSRGAAPNGELSAPEIDDIVCTVDDIAEGAGEMAALATMMCASVPIQKSLNTGSVNRHGNSSAQCTLENLRSFLQRFPTLWSKLVTASIGEDISGNLLRTKAKNVLSEYLNWRDSVFFSAARDTSLLQMLPCWFPKAVRRLIQLYIQGPLGWLSFSGYPTGEYLLHRGVEFFINVDDPTEISAISWEAIIQKHIEEELHNTKTEVGTELGLEHFLHRGRPLAAFNAFLEHRVEKLKMEDQSGSSIHRQRNMQSDVPMLLAPLTQTDESLLSSVIPLAITHFGDSVLVASCAFLLELCGLSASMLRIDVQSLRRISSFYESNDNAVMAQQKSLKGVSSEGDLMGSLARALANGYVYPDISKQKHTRNSISGAQPCLPLMLVLHHLERASLPDIGGDRKTSGYWLLTGDGDGSELRSQQTSASLHWSLVTLFCQMHKIPLSTKYLAMLARDNDWVGFLSEAQLGGFPFDTVFNVASKEFGDQRLRAHILTVLRYANSKKKATISYSDDTSRGFTCSFSEDGAYVSAELFRILAYSEKLKNPGGYLLSKAKELSWSILALIASCFSDVAPISCLTAWLEITAARETSSIKVNDITTKIAENIAAAVVSTNSLPTDARGVQFHYNRRNPKRRRLTAQTSVDSLVSANSLNTSAGNVVCSHKTEAAEEEKAEDTNVTNDSSDEHASLSKMVAVLCEQRLFLPLLKAFELFLPSCSLLPFIRALQAFSQMRLSEASAHLGSFWARVKDESMHFQSNTVKEVNFGASWISKTAVKAADAVLSTCPSPYEKRCLLQLLAATDFGDGGSAATYYRRLYWKVNLAEPSLRWENDLDLGSEALDDGSLLTALEKNRQWEQARNWAKQLETIGAPWTSSVHHVTETQVTELLGSYLILDLPEVSGHLDSGCLATYKTIMAESMVAEWKEFLWDVPEERIALWGHCQTLFIRYSFPALQAGLFFLRHAEAVEKDLPPREIYELLLLSLQWLSGLTTLSHPVYPLHLLREIETRVWLLAVEAEAHVKNVGAFNPNSTGKDMANGSSSNLIDRTASIITKMDNHISSATKNKIGEKHESRAPGQAHQRNQDTSTSLFGANTKPKRRAKGNLPQRRHFVDSSDRNTDVEDSSSLLNIKSEFQLQEESTGLEVSLSKWEESIEPAELERAVLSLLEFGQVTAAKQLQLKLAPGNLPSELIILDAVMKLAMLSTPCSQVPLSMLDDEVRSVIQSHSLKIDQPMVEPLQVLESLSNILNEGSGRGLARKIIAFIKAANVLGLTFTEAYQKQPIELLRLLSLKAQDSFEEACLLVQTHSMPAASIAQILAESFLKGLLAAHRGGYIDSQKEEGPAPLLWRFSDFLKWAELCSSEQEIGHSLMRLVITGQEIPHACEVELLILSHHFYKSSTCLDGVDVLVALAATRVEAYVAEGDFSCLGRLITGVGNFHALNFILNILIENGQLDLLLQKFSAAADANTGTAQAVRSFRMAVLTSLNLFNPNDHDAFAMVYKHFDMKHETAALLEARADQAAQQWFLRYDKDQNEDLLDSMRYYIEAAEVHTSIDAGNKARKACGQASLVSLQIRMPDSKWLCLSETNARRALVDQSRFQEALIVAEAYGLNQPSEWALVLWNLMLKPELAEEFVAEFVAVLPLQASMLLELARFYRAEMAARGDQSQFSVWLTGGGLPAEWAKYMWRSFRCLLKRTRDLRLRLQLATTATGFSDMVDACTNALDKVPENAGPLVLKKGHGGGYLPLM</sequence>
<feature type="compositionally biased region" description="Polar residues" evidence="1">
    <location>
        <begin position="2550"/>
        <end position="2562"/>
    </location>
</feature>
<evidence type="ECO:0000313" key="3">
    <source>
        <dbReference type="EMBL" id="CAH2075971.1"/>
    </source>
</evidence>
<feature type="domain" description="Spatacsin C-terminal" evidence="2">
    <location>
        <begin position="2836"/>
        <end position="3127"/>
    </location>
</feature>
<protein>
    <recommendedName>
        <fullName evidence="2">Spatacsin C-terminal domain-containing protein</fullName>
    </recommendedName>
</protein>
<dbReference type="GO" id="GO:0005737">
    <property type="term" value="C:cytoplasm"/>
    <property type="evidence" value="ECO:0007669"/>
    <property type="project" value="TreeGrafter"/>
</dbReference>
<reference evidence="3 4" key="1">
    <citation type="submission" date="2022-03" db="EMBL/GenBank/DDBJ databases">
        <authorList>
            <person name="Nunn A."/>
            <person name="Chopra R."/>
            <person name="Nunn A."/>
            <person name="Contreras Garrido A."/>
        </authorList>
    </citation>
    <scope>NUCLEOTIDE SEQUENCE [LARGE SCALE GENOMIC DNA]</scope>
</reference>
<feature type="region of interest" description="Disordered" evidence="1">
    <location>
        <begin position="923"/>
        <end position="952"/>
    </location>
</feature>
<keyword evidence="4" id="KW-1185">Reference proteome</keyword>
<proteinExistence type="predicted"/>
<evidence type="ECO:0000259" key="2">
    <source>
        <dbReference type="Pfam" id="PF14649"/>
    </source>
</evidence>
<dbReference type="PANTHER" id="PTHR13650">
    <property type="entry name" value="SPATACSIN"/>
    <property type="match status" value="1"/>
</dbReference>
<evidence type="ECO:0000313" key="4">
    <source>
        <dbReference type="Proteomes" id="UP000836841"/>
    </source>
</evidence>
<gene>
    <name evidence="3" type="ORF">TAV2_LOCUS23073</name>
</gene>
<feature type="region of interest" description="Disordered" evidence="1">
    <location>
        <begin position="2536"/>
        <end position="2594"/>
    </location>
</feature>
<feature type="compositionally biased region" description="Basic and acidic residues" evidence="1">
    <location>
        <begin position="2580"/>
        <end position="2590"/>
    </location>
</feature>
<dbReference type="PANTHER" id="PTHR13650:SF0">
    <property type="entry name" value="SPATACSIN"/>
    <property type="match status" value="1"/>
</dbReference>